<protein>
    <submittedName>
        <fullName evidence="1">Uncharacterized protein</fullName>
    </submittedName>
</protein>
<dbReference type="AlphaFoldDB" id="A0A1S1HRT3"/>
<organism evidence="1 2">
    <name type="scientific">Providencia stuartii</name>
    <dbReference type="NCBI Taxonomy" id="588"/>
    <lineage>
        <taxon>Bacteria</taxon>
        <taxon>Pseudomonadati</taxon>
        <taxon>Pseudomonadota</taxon>
        <taxon>Gammaproteobacteria</taxon>
        <taxon>Enterobacterales</taxon>
        <taxon>Morganellaceae</taxon>
        <taxon>Providencia</taxon>
    </lineage>
</organism>
<proteinExistence type="predicted"/>
<dbReference type="Proteomes" id="UP000179588">
    <property type="component" value="Unassembled WGS sequence"/>
</dbReference>
<accession>A0A1S1HRT3</accession>
<reference evidence="1 2" key="1">
    <citation type="submission" date="2016-03" db="EMBL/GenBank/DDBJ databases">
        <title>Genome sequence of Providencia stuartii strain, isolated from the salivary glands of larval Lucilia sericata.</title>
        <authorList>
            <person name="Yuan Y."/>
            <person name="Zhang Y."/>
            <person name="Fu S."/>
            <person name="Crippen T.L."/>
            <person name="Visi D."/>
            <person name="Benbow M.E."/>
            <person name="Allen M."/>
            <person name="Tomberlin J.K."/>
            <person name="Sze S.-H."/>
            <person name="Tarone A.M."/>
        </authorList>
    </citation>
    <scope>NUCLEOTIDE SEQUENCE [LARGE SCALE GENOMIC DNA]</scope>
    <source>
        <strain evidence="1 2">Crippen</strain>
    </source>
</reference>
<sequence length="59" mass="6574">MAMKLEVIVTFDQSSQKCSIAWSADHTQDVVAEERNILECMKKAILIQLEAPASTSILH</sequence>
<comment type="caution">
    <text evidence="1">The sequence shown here is derived from an EMBL/GenBank/DDBJ whole genome shotgun (WGS) entry which is preliminary data.</text>
</comment>
<gene>
    <name evidence="1" type="ORF">A3Q29_16330</name>
</gene>
<dbReference type="EMBL" id="LVIE01000090">
    <property type="protein sequence ID" value="OHT24965.1"/>
    <property type="molecule type" value="Genomic_DNA"/>
</dbReference>
<keyword evidence="2" id="KW-1185">Reference proteome</keyword>
<evidence type="ECO:0000313" key="2">
    <source>
        <dbReference type="Proteomes" id="UP000179588"/>
    </source>
</evidence>
<name>A0A1S1HRT3_PROST</name>
<evidence type="ECO:0000313" key="1">
    <source>
        <dbReference type="EMBL" id="OHT24965.1"/>
    </source>
</evidence>